<accession>A0A239IZ57</accession>
<feature type="region of interest" description="Disordered" evidence="6">
    <location>
        <begin position="69"/>
        <end position="105"/>
    </location>
</feature>
<dbReference type="AlphaFoldDB" id="A0A239IZ57"/>
<dbReference type="GO" id="GO:0003677">
    <property type="term" value="F:DNA binding"/>
    <property type="evidence" value="ECO:0007669"/>
    <property type="project" value="UniProtKB-UniRule"/>
</dbReference>
<proteinExistence type="inferred from homology"/>
<dbReference type="OrthoDB" id="9795573at2"/>
<evidence type="ECO:0000256" key="1">
    <source>
        <dbReference type="ARBA" id="ARBA00008857"/>
    </source>
</evidence>
<dbReference type="PANTHER" id="PTHR30629">
    <property type="entry name" value="PROPHAGE INTEGRASE"/>
    <property type="match status" value="1"/>
</dbReference>
<evidence type="ECO:0000256" key="5">
    <source>
        <dbReference type="PROSITE-ProRule" id="PRU01248"/>
    </source>
</evidence>
<evidence type="ECO:0000256" key="6">
    <source>
        <dbReference type="SAM" id="MobiDB-lite"/>
    </source>
</evidence>
<dbReference type="InterPro" id="IPR044068">
    <property type="entry name" value="CB"/>
</dbReference>
<dbReference type="InterPro" id="IPR038488">
    <property type="entry name" value="Integrase_DNA-bd_sf"/>
</dbReference>
<dbReference type="Gene3D" id="3.30.160.390">
    <property type="entry name" value="Integrase, DNA-binding domain"/>
    <property type="match status" value="1"/>
</dbReference>
<dbReference type="RefSeq" id="WP_089408459.1">
    <property type="nucleotide sequence ID" value="NZ_FZOU01000003.1"/>
</dbReference>
<dbReference type="Pfam" id="PF22022">
    <property type="entry name" value="Phage_int_M"/>
    <property type="match status" value="1"/>
</dbReference>
<sequence>MALTIKEIDGAKPTGKPYKLSDGGGLCLLIAPSGAKLWRWRYRFDGKEKMMALGEYPVVTLKDARERHSDARKALANGTDPMAERKSEGEAKQKESEAKQREEENSFENVARDWWKWWLIGKSPRHADTTMRRMEADVFPAYGHKSINAVTASDVRQLMIAVEKRDARDVAKRIHETTSQIFRFAIAREIASRNPAADFKPRDILAEAQTENRARVDAKDLPELLVKIDDYNGDVITRLAIKLMAYTFVRTSEEIEAPWPEFDLDEARWTIPAERMKMKTPHIVPLSRQAVEVLRALKQITGNGKFVFAGSRDKKKPISNNTILYALYRLGYRDRMTGHGFRGLASTILNEHEFDEAHIELQLAHTKRNKVAAAYNHAKYLKQRTEMMQWWADYLDAQLAKGRKKLAA</sequence>
<evidence type="ECO:0000256" key="3">
    <source>
        <dbReference type="ARBA" id="ARBA00023125"/>
    </source>
</evidence>
<dbReference type="Pfam" id="PF13356">
    <property type="entry name" value="Arm-DNA-bind_3"/>
    <property type="match status" value="1"/>
</dbReference>
<evidence type="ECO:0000256" key="4">
    <source>
        <dbReference type="ARBA" id="ARBA00023172"/>
    </source>
</evidence>
<dbReference type="InterPro" id="IPR002104">
    <property type="entry name" value="Integrase_catalytic"/>
</dbReference>
<evidence type="ECO:0000313" key="10">
    <source>
        <dbReference type="Proteomes" id="UP000198356"/>
    </source>
</evidence>
<dbReference type="InterPro" id="IPR013762">
    <property type="entry name" value="Integrase-like_cat_sf"/>
</dbReference>
<keyword evidence="10" id="KW-1185">Reference proteome</keyword>
<evidence type="ECO:0000256" key="2">
    <source>
        <dbReference type="ARBA" id="ARBA00022908"/>
    </source>
</evidence>
<dbReference type="Gene3D" id="1.10.443.10">
    <property type="entry name" value="Intergrase catalytic core"/>
    <property type="match status" value="1"/>
</dbReference>
<feature type="compositionally biased region" description="Basic and acidic residues" evidence="6">
    <location>
        <begin position="82"/>
        <end position="105"/>
    </location>
</feature>
<evidence type="ECO:0000259" key="7">
    <source>
        <dbReference type="PROSITE" id="PS51898"/>
    </source>
</evidence>
<name>A0A239IZ57_9BACT</name>
<dbReference type="PROSITE" id="PS51900">
    <property type="entry name" value="CB"/>
    <property type="match status" value="1"/>
</dbReference>
<evidence type="ECO:0000259" key="8">
    <source>
        <dbReference type="PROSITE" id="PS51900"/>
    </source>
</evidence>
<keyword evidence="2" id="KW-0229">DNA integration</keyword>
<protein>
    <submittedName>
        <fullName evidence="9">Integrase</fullName>
    </submittedName>
</protein>
<dbReference type="InterPro" id="IPR010998">
    <property type="entry name" value="Integrase_recombinase_N"/>
</dbReference>
<keyword evidence="4" id="KW-0233">DNA recombination</keyword>
<dbReference type="GO" id="GO:0015074">
    <property type="term" value="P:DNA integration"/>
    <property type="evidence" value="ECO:0007669"/>
    <property type="project" value="UniProtKB-KW"/>
</dbReference>
<dbReference type="Proteomes" id="UP000198356">
    <property type="component" value="Unassembled WGS sequence"/>
</dbReference>
<organism evidence="9 10">
    <name type="scientific">Granulicella rosea</name>
    <dbReference type="NCBI Taxonomy" id="474952"/>
    <lineage>
        <taxon>Bacteria</taxon>
        <taxon>Pseudomonadati</taxon>
        <taxon>Acidobacteriota</taxon>
        <taxon>Terriglobia</taxon>
        <taxon>Terriglobales</taxon>
        <taxon>Acidobacteriaceae</taxon>
        <taxon>Granulicella</taxon>
    </lineage>
</organism>
<evidence type="ECO:0000313" key="9">
    <source>
        <dbReference type="EMBL" id="SNS98839.1"/>
    </source>
</evidence>
<dbReference type="SUPFAM" id="SSF56349">
    <property type="entry name" value="DNA breaking-rejoining enzymes"/>
    <property type="match status" value="1"/>
</dbReference>
<dbReference type="Gene3D" id="1.10.150.130">
    <property type="match status" value="1"/>
</dbReference>
<keyword evidence="3 5" id="KW-0238">DNA-binding</keyword>
<dbReference type="InterPro" id="IPR050808">
    <property type="entry name" value="Phage_Integrase"/>
</dbReference>
<dbReference type="CDD" id="cd00801">
    <property type="entry name" value="INT_P4_C"/>
    <property type="match status" value="1"/>
</dbReference>
<gene>
    <name evidence="9" type="ORF">SAMN05421770_103359</name>
</gene>
<dbReference type="PANTHER" id="PTHR30629:SF2">
    <property type="entry name" value="PROPHAGE INTEGRASE INTS-RELATED"/>
    <property type="match status" value="1"/>
</dbReference>
<dbReference type="EMBL" id="FZOU01000003">
    <property type="protein sequence ID" value="SNS98839.1"/>
    <property type="molecule type" value="Genomic_DNA"/>
</dbReference>
<feature type="domain" description="Core-binding (CB)" evidence="8">
    <location>
        <begin position="105"/>
        <end position="186"/>
    </location>
</feature>
<reference evidence="9 10" key="1">
    <citation type="submission" date="2017-06" db="EMBL/GenBank/DDBJ databases">
        <authorList>
            <person name="Kim H.J."/>
            <person name="Triplett B.A."/>
        </authorList>
    </citation>
    <scope>NUCLEOTIDE SEQUENCE [LARGE SCALE GENOMIC DNA]</scope>
    <source>
        <strain evidence="9 10">DSM 18704</strain>
    </source>
</reference>
<comment type="similarity">
    <text evidence="1">Belongs to the 'phage' integrase family.</text>
</comment>
<dbReference type="InterPro" id="IPR011010">
    <property type="entry name" value="DNA_brk_join_enz"/>
</dbReference>
<dbReference type="InterPro" id="IPR025166">
    <property type="entry name" value="Integrase_DNA_bind_dom"/>
</dbReference>
<dbReference type="PROSITE" id="PS51898">
    <property type="entry name" value="TYR_RECOMBINASE"/>
    <property type="match status" value="1"/>
</dbReference>
<dbReference type="Pfam" id="PF00589">
    <property type="entry name" value="Phage_integrase"/>
    <property type="match status" value="1"/>
</dbReference>
<dbReference type="GO" id="GO:0006310">
    <property type="term" value="P:DNA recombination"/>
    <property type="evidence" value="ECO:0007669"/>
    <property type="project" value="UniProtKB-KW"/>
</dbReference>
<dbReference type="InterPro" id="IPR053876">
    <property type="entry name" value="Phage_int_M"/>
</dbReference>
<feature type="domain" description="Tyr recombinase" evidence="7">
    <location>
        <begin position="211"/>
        <end position="388"/>
    </location>
</feature>